<dbReference type="PROSITE" id="PS52016">
    <property type="entry name" value="TONB_DEPENDENT_REC_3"/>
    <property type="match status" value="1"/>
</dbReference>
<dbReference type="GO" id="GO:0009279">
    <property type="term" value="C:cell outer membrane"/>
    <property type="evidence" value="ECO:0007669"/>
    <property type="project" value="UniProtKB-SubCell"/>
</dbReference>
<dbReference type="InterPro" id="IPR039426">
    <property type="entry name" value="TonB-dep_rcpt-like"/>
</dbReference>
<evidence type="ECO:0000256" key="12">
    <source>
        <dbReference type="SAM" id="SignalP"/>
    </source>
</evidence>
<dbReference type="GO" id="GO:0038023">
    <property type="term" value="F:signaling receptor activity"/>
    <property type="evidence" value="ECO:0007669"/>
    <property type="project" value="InterPro"/>
</dbReference>
<dbReference type="Proteomes" id="UP000242501">
    <property type="component" value="Unassembled WGS sequence"/>
</dbReference>
<comment type="subcellular location">
    <subcellularLocation>
        <location evidence="1 10">Cell outer membrane</location>
        <topology evidence="1 10">Multi-pass membrane protein</topology>
    </subcellularLocation>
</comment>
<dbReference type="Gene3D" id="2.40.170.20">
    <property type="entry name" value="TonB-dependent receptor, beta-barrel domain"/>
    <property type="match status" value="1"/>
</dbReference>
<dbReference type="Pfam" id="PF07715">
    <property type="entry name" value="Plug"/>
    <property type="match status" value="1"/>
</dbReference>
<evidence type="ECO:0000256" key="10">
    <source>
        <dbReference type="PROSITE-ProRule" id="PRU01360"/>
    </source>
</evidence>
<dbReference type="NCBIfam" id="TIGR01783">
    <property type="entry name" value="TonB-siderophor"/>
    <property type="match status" value="1"/>
</dbReference>
<dbReference type="InterPro" id="IPR010105">
    <property type="entry name" value="TonB_sidphr_rcpt"/>
</dbReference>
<keyword evidence="5 10" id="KW-0812">Transmembrane</keyword>
<keyword evidence="9 10" id="KW-0998">Cell outer membrane</keyword>
<comment type="similarity">
    <text evidence="2 10 11">Belongs to the TonB-dependent receptor family.</text>
</comment>
<evidence type="ECO:0000256" key="9">
    <source>
        <dbReference type="ARBA" id="ARBA00023237"/>
    </source>
</evidence>
<proteinExistence type="inferred from homology"/>
<feature type="domain" description="TonB-dependent receptor plug" evidence="14">
    <location>
        <begin position="60"/>
        <end position="158"/>
    </location>
</feature>
<evidence type="ECO:0000256" key="6">
    <source>
        <dbReference type="ARBA" id="ARBA00023077"/>
    </source>
</evidence>
<keyword evidence="16" id="KW-1185">Reference proteome</keyword>
<evidence type="ECO:0000256" key="7">
    <source>
        <dbReference type="ARBA" id="ARBA00023136"/>
    </source>
</evidence>
<evidence type="ECO:0000256" key="1">
    <source>
        <dbReference type="ARBA" id="ARBA00004571"/>
    </source>
</evidence>
<feature type="domain" description="TonB-dependent receptor-like beta-barrel" evidence="13">
    <location>
        <begin position="233"/>
        <end position="681"/>
    </location>
</feature>
<dbReference type="STRING" id="1219383.SAMN05421733_10836"/>
<sequence length="717" mass="79054">MQISFQFKLTTLVLCLISVSSVYAQSQALLPTIVASAQKDDTKSYNAVKDESTLRGNQKNLDVPQTVNVVSSKYIADYEPANLDEALSQVSGITQGNTLAGTQDTIMKRGFGDNRDGSIMINGMPIVQGRVMNASVAKVEVLKGPASLLYGIMDPGGVVNAVTKKPQQKQSTELSVYGSSYERGKNGAGVTVDTTGQIGNSDFSYRLVADQSRKDYWRSFGYNDQQLIAPSIQWQNGATTVNLSYQYHKFDVPFDRSTIIDRFGTGQVLPISKYTRLDQASNQMSGEDHLAQLVVDHELNEQWKLHAGYSYNKETYDANQMRVVPGTLNTTTHILKRSSDATTGANSISSFGQAYLNGDTSFFGLRHNIQLGIESAYVKYYRKDLWRTTTANQKTINYETLAGADTGMVSSVDASASDQTNKLHTYGMYLQDSIYLTDQWIAVVGARYTHWQQTAGKGRPFVLSTNTDDGKWLPRFGLVYKINDQASVYASYTESLKPSWTIAGYKAQLDSTVPPEQGKSYEVGLKYELGQRFTANVALYDIKKTNIIDNDTFAGISTAQDARSKGLEIDITGRITDNLDAIATYAYTYAKVTDSTNKTAIGKYLANVAKNTASLSLSYDYGQFANGQLRFGTSGNYVGSRPGDQSNNFKLPNYALMNAFVSYDTKLSGQDLNLKLNVNNLFDKDYLTSTTATDSTAYLNVSRGDSREFVLKATMKF</sequence>
<dbReference type="RefSeq" id="WP_092748834.1">
    <property type="nucleotide sequence ID" value="NZ_FMYL01000008.1"/>
</dbReference>
<evidence type="ECO:0000313" key="15">
    <source>
        <dbReference type="EMBL" id="SDC03629.1"/>
    </source>
</evidence>
<dbReference type="PANTHER" id="PTHR32552:SF85">
    <property type="entry name" value="BLL7968 PROTEIN"/>
    <property type="match status" value="1"/>
</dbReference>
<dbReference type="PANTHER" id="PTHR32552">
    <property type="entry name" value="FERRICHROME IRON RECEPTOR-RELATED"/>
    <property type="match status" value="1"/>
</dbReference>
<protein>
    <submittedName>
        <fullName evidence="15">Iron complex outermembrane recepter protein</fullName>
    </submittedName>
</protein>
<dbReference type="InterPro" id="IPR036942">
    <property type="entry name" value="Beta-barrel_TonB_sf"/>
</dbReference>
<dbReference type="GO" id="GO:0015891">
    <property type="term" value="P:siderophore transport"/>
    <property type="evidence" value="ECO:0007669"/>
    <property type="project" value="InterPro"/>
</dbReference>
<dbReference type="CDD" id="cd01347">
    <property type="entry name" value="ligand_gated_channel"/>
    <property type="match status" value="1"/>
</dbReference>
<evidence type="ECO:0000259" key="14">
    <source>
        <dbReference type="Pfam" id="PF07715"/>
    </source>
</evidence>
<evidence type="ECO:0000256" key="5">
    <source>
        <dbReference type="ARBA" id="ARBA00022692"/>
    </source>
</evidence>
<evidence type="ECO:0000256" key="4">
    <source>
        <dbReference type="ARBA" id="ARBA00022452"/>
    </source>
</evidence>
<dbReference type="AlphaFoldDB" id="A0A1G6IAR1"/>
<keyword evidence="6 11" id="KW-0798">TonB box</keyword>
<gene>
    <name evidence="15" type="ORF">SAMN05421733_10836</name>
</gene>
<evidence type="ECO:0000256" key="2">
    <source>
        <dbReference type="ARBA" id="ARBA00009810"/>
    </source>
</evidence>
<dbReference type="InterPro" id="IPR000531">
    <property type="entry name" value="Beta-barrel_TonB"/>
</dbReference>
<keyword evidence="3 10" id="KW-0813">Transport</keyword>
<evidence type="ECO:0000259" key="13">
    <source>
        <dbReference type="Pfam" id="PF00593"/>
    </source>
</evidence>
<name>A0A1G6IAR1_9GAMM</name>
<feature type="signal peptide" evidence="12">
    <location>
        <begin position="1"/>
        <end position="24"/>
    </location>
</feature>
<dbReference type="SUPFAM" id="SSF56935">
    <property type="entry name" value="Porins"/>
    <property type="match status" value="1"/>
</dbReference>
<dbReference type="InterPro" id="IPR037066">
    <property type="entry name" value="Plug_dom_sf"/>
</dbReference>
<keyword evidence="7 10" id="KW-0472">Membrane</keyword>
<accession>A0A1G6IAR1</accession>
<keyword evidence="8" id="KW-0675">Receptor</keyword>
<feature type="chain" id="PRO_5017268022" evidence="12">
    <location>
        <begin position="25"/>
        <end position="717"/>
    </location>
</feature>
<dbReference type="Gene3D" id="2.170.130.10">
    <property type="entry name" value="TonB-dependent receptor, plug domain"/>
    <property type="match status" value="1"/>
</dbReference>
<evidence type="ECO:0000256" key="8">
    <source>
        <dbReference type="ARBA" id="ARBA00023170"/>
    </source>
</evidence>
<evidence type="ECO:0000256" key="3">
    <source>
        <dbReference type="ARBA" id="ARBA00022448"/>
    </source>
</evidence>
<dbReference type="Pfam" id="PF00593">
    <property type="entry name" value="TonB_dep_Rec_b-barrel"/>
    <property type="match status" value="1"/>
</dbReference>
<organism evidence="15 16">
    <name type="scientific">Acinetobacter boissieri</name>
    <dbReference type="NCBI Taxonomy" id="1219383"/>
    <lineage>
        <taxon>Bacteria</taxon>
        <taxon>Pseudomonadati</taxon>
        <taxon>Pseudomonadota</taxon>
        <taxon>Gammaproteobacteria</taxon>
        <taxon>Moraxellales</taxon>
        <taxon>Moraxellaceae</taxon>
        <taxon>Acinetobacter</taxon>
    </lineage>
</organism>
<dbReference type="InterPro" id="IPR012910">
    <property type="entry name" value="Plug_dom"/>
</dbReference>
<dbReference type="GO" id="GO:0015344">
    <property type="term" value="F:siderophore uptake transmembrane transporter activity"/>
    <property type="evidence" value="ECO:0007669"/>
    <property type="project" value="TreeGrafter"/>
</dbReference>
<keyword evidence="4 10" id="KW-1134">Transmembrane beta strand</keyword>
<dbReference type="OrthoDB" id="127311at2"/>
<evidence type="ECO:0000313" key="16">
    <source>
        <dbReference type="Proteomes" id="UP000242501"/>
    </source>
</evidence>
<reference evidence="16" key="1">
    <citation type="submission" date="2016-09" db="EMBL/GenBank/DDBJ databases">
        <authorList>
            <person name="Varghese N."/>
            <person name="Submissions S."/>
        </authorList>
    </citation>
    <scope>NUCLEOTIDE SEQUENCE [LARGE SCALE GENOMIC DNA]</scope>
    <source>
        <strain evidence="16">ANC 4422</strain>
    </source>
</reference>
<keyword evidence="12" id="KW-0732">Signal</keyword>
<dbReference type="EMBL" id="FMYL01000008">
    <property type="protein sequence ID" value="SDC03629.1"/>
    <property type="molecule type" value="Genomic_DNA"/>
</dbReference>
<evidence type="ECO:0000256" key="11">
    <source>
        <dbReference type="RuleBase" id="RU003357"/>
    </source>
</evidence>